<keyword evidence="7" id="KW-0521">NADP</keyword>
<evidence type="ECO:0000256" key="9">
    <source>
        <dbReference type="ARBA" id="ARBA00023554"/>
    </source>
</evidence>
<sequence>SDVIIDASMPAMIRTSGRMWNANGQLQDTKAIIPDSSYAGVYAATIDFCKKHGAFDPTTMGTVPNVGLMAQKAEEYGSHDKTFEIEANGKVSVIDEAGNTLIEHTVETGDIWRMCQTKDAPIQDWVKLAVTRARASETPAVFWLDENRAHDAELIKKVNTYLKDHDTNGLDLRILAPIDATLFTCERIKNGEDTISVTGNVLRDY</sequence>
<dbReference type="GO" id="GO:0004450">
    <property type="term" value="F:isocitrate dehydrogenase (NADP+) activity"/>
    <property type="evidence" value="ECO:0007669"/>
    <property type="project" value="UniProtKB-EC"/>
</dbReference>
<keyword evidence="4" id="KW-0816">Tricarboxylic acid cycle</keyword>
<evidence type="ECO:0000256" key="7">
    <source>
        <dbReference type="ARBA" id="ARBA00022857"/>
    </source>
</evidence>
<evidence type="ECO:0000313" key="11">
    <source>
        <dbReference type="EMBL" id="TYA66605.1"/>
    </source>
</evidence>
<dbReference type="GO" id="GO:0006099">
    <property type="term" value="P:tricarboxylic acid cycle"/>
    <property type="evidence" value="ECO:0007669"/>
    <property type="project" value="UniProtKB-KW"/>
</dbReference>
<feature type="non-terminal residue" evidence="11">
    <location>
        <position position="1"/>
    </location>
</feature>
<keyword evidence="6" id="KW-0460">Magnesium</keyword>
<reference evidence="11 12" key="1">
    <citation type="submission" date="2019-08" db="EMBL/GenBank/DDBJ databases">
        <title>Seonamhaeicola sediminis sp. nov., isolated from marine sediment.</title>
        <authorList>
            <person name="Cao W.R."/>
        </authorList>
    </citation>
    <scope>NUCLEOTIDE SEQUENCE [LARGE SCALE GENOMIC DNA]</scope>
    <source>
        <strain evidence="11 12">B011</strain>
    </source>
</reference>
<comment type="similarity">
    <text evidence="10">Belongs to the monomeric-type IDH family.</text>
</comment>
<evidence type="ECO:0000256" key="8">
    <source>
        <dbReference type="ARBA" id="ARBA00023002"/>
    </source>
</evidence>
<dbReference type="SUPFAM" id="SSF53659">
    <property type="entry name" value="Isocitrate/Isopropylmalate dehydrogenase-like"/>
    <property type="match status" value="1"/>
</dbReference>
<evidence type="ECO:0000256" key="10">
    <source>
        <dbReference type="ARBA" id="ARBA00046318"/>
    </source>
</evidence>
<keyword evidence="8" id="KW-0560">Oxidoreductase</keyword>
<comment type="catalytic activity">
    <reaction evidence="9">
        <text>D-threo-isocitrate + NADP(+) = 2-oxoglutarate + CO2 + NADPH</text>
        <dbReference type="Rhea" id="RHEA:19629"/>
        <dbReference type="ChEBI" id="CHEBI:15562"/>
        <dbReference type="ChEBI" id="CHEBI:16526"/>
        <dbReference type="ChEBI" id="CHEBI:16810"/>
        <dbReference type="ChEBI" id="CHEBI:57783"/>
        <dbReference type="ChEBI" id="CHEBI:58349"/>
        <dbReference type="EC" id="1.1.1.42"/>
    </reaction>
</comment>
<name>A0A5D0H5S8_9FLAO</name>
<evidence type="ECO:0000256" key="3">
    <source>
        <dbReference type="ARBA" id="ARBA00022435"/>
    </source>
</evidence>
<dbReference type="EMBL" id="VSDQ01000838">
    <property type="protein sequence ID" value="TYA66605.1"/>
    <property type="molecule type" value="Genomic_DNA"/>
</dbReference>
<dbReference type="AlphaFoldDB" id="A0A5D0H5S8"/>
<dbReference type="GO" id="GO:0006097">
    <property type="term" value="P:glyoxylate cycle"/>
    <property type="evidence" value="ECO:0007669"/>
    <property type="project" value="UniProtKB-KW"/>
</dbReference>
<evidence type="ECO:0000256" key="4">
    <source>
        <dbReference type="ARBA" id="ARBA00022532"/>
    </source>
</evidence>
<dbReference type="EC" id="1.1.1.42" evidence="2"/>
<evidence type="ECO:0000256" key="6">
    <source>
        <dbReference type="ARBA" id="ARBA00022842"/>
    </source>
</evidence>
<feature type="non-terminal residue" evidence="11">
    <location>
        <position position="205"/>
    </location>
</feature>
<evidence type="ECO:0000256" key="5">
    <source>
        <dbReference type="ARBA" id="ARBA00022723"/>
    </source>
</evidence>
<dbReference type="PANTHER" id="PTHR36999:SF1">
    <property type="entry name" value="ISOCITRATE DEHYDROGENASE (NADP(+))"/>
    <property type="match status" value="1"/>
</dbReference>
<dbReference type="Pfam" id="PF03971">
    <property type="entry name" value="IDH"/>
    <property type="match status" value="1"/>
</dbReference>
<protein>
    <recommendedName>
        <fullName evidence="2">isocitrate dehydrogenase (NADP(+))</fullName>
        <ecNumber evidence="2">1.1.1.42</ecNumber>
    </recommendedName>
</protein>
<dbReference type="PANTHER" id="PTHR36999">
    <property type="entry name" value="ISOCITRATE DEHYDROGENASE [NADP]"/>
    <property type="match status" value="1"/>
</dbReference>
<dbReference type="RefSeq" id="WP_148545814.1">
    <property type="nucleotide sequence ID" value="NZ_VSDQ01000838.1"/>
</dbReference>
<organism evidence="11 12">
    <name type="scientific">Seonamhaeicola marinus</name>
    <dbReference type="NCBI Taxonomy" id="1912246"/>
    <lineage>
        <taxon>Bacteria</taxon>
        <taxon>Pseudomonadati</taxon>
        <taxon>Bacteroidota</taxon>
        <taxon>Flavobacteriia</taxon>
        <taxon>Flavobacteriales</taxon>
        <taxon>Flavobacteriaceae</taxon>
    </lineage>
</organism>
<dbReference type="OrthoDB" id="9807643at2"/>
<dbReference type="InterPro" id="IPR004436">
    <property type="entry name" value="Isocitrate_DH_NADP_mono"/>
</dbReference>
<evidence type="ECO:0000256" key="2">
    <source>
        <dbReference type="ARBA" id="ARBA00013013"/>
    </source>
</evidence>
<keyword evidence="12" id="KW-1185">Reference proteome</keyword>
<evidence type="ECO:0000313" key="12">
    <source>
        <dbReference type="Proteomes" id="UP000323930"/>
    </source>
</evidence>
<comment type="caution">
    <text evidence="11">The sequence shown here is derived from an EMBL/GenBank/DDBJ whole genome shotgun (WGS) entry which is preliminary data.</text>
</comment>
<proteinExistence type="inferred from homology"/>
<dbReference type="Proteomes" id="UP000323930">
    <property type="component" value="Unassembled WGS sequence"/>
</dbReference>
<accession>A0A5D0H5S8</accession>
<keyword evidence="5" id="KW-0479">Metal-binding</keyword>
<comment type="cofactor">
    <cofactor evidence="1">
        <name>Mg(2+)</name>
        <dbReference type="ChEBI" id="CHEBI:18420"/>
    </cofactor>
</comment>
<dbReference type="GO" id="GO:0046872">
    <property type="term" value="F:metal ion binding"/>
    <property type="evidence" value="ECO:0007669"/>
    <property type="project" value="UniProtKB-KW"/>
</dbReference>
<keyword evidence="3" id="KW-0329">Glyoxylate bypass</keyword>
<evidence type="ECO:0000256" key="1">
    <source>
        <dbReference type="ARBA" id="ARBA00001946"/>
    </source>
</evidence>
<gene>
    <name evidence="11" type="ORF">FUA24_23785</name>
</gene>